<organism evidence="1 2">
    <name type="scientific">Rhodococcus cercidiphylli</name>
    <dbReference type="NCBI Taxonomy" id="489916"/>
    <lineage>
        <taxon>Bacteria</taxon>
        <taxon>Bacillati</taxon>
        <taxon>Actinomycetota</taxon>
        <taxon>Actinomycetes</taxon>
        <taxon>Mycobacteriales</taxon>
        <taxon>Nocardiaceae</taxon>
        <taxon>Rhodococcus</taxon>
    </lineage>
</organism>
<dbReference type="EMBL" id="JAWLKE010000022">
    <property type="protein sequence ID" value="MDV6234006.1"/>
    <property type="molecule type" value="Genomic_DNA"/>
</dbReference>
<feature type="non-terminal residue" evidence="1">
    <location>
        <position position="1"/>
    </location>
</feature>
<dbReference type="Proteomes" id="UP001185899">
    <property type="component" value="Unassembled WGS sequence"/>
</dbReference>
<gene>
    <name evidence="1" type="ORF">R3P95_25960</name>
</gene>
<keyword evidence="2" id="KW-1185">Reference proteome</keyword>
<evidence type="ECO:0000313" key="1">
    <source>
        <dbReference type="EMBL" id="MDV6234006.1"/>
    </source>
</evidence>
<reference evidence="1 2" key="1">
    <citation type="submission" date="2023-10" db="EMBL/GenBank/DDBJ databases">
        <title>Development of a sustainable strategy for remediation of hydrocarbon-contaminated territories based on the waste exchange concept.</title>
        <authorList>
            <person name="Krivoruchko A."/>
        </authorList>
    </citation>
    <scope>NUCLEOTIDE SEQUENCE [LARGE SCALE GENOMIC DNA]</scope>
    <source>
        <strain evidence="1 2">IEGM 1322</strain>
    </source>
</reference>
<protein>
    <submittedName>
        <fullName evidence="1">Uncharacterized protein</fullName>
    </submittedName>
</protein>
<name>A0ABU4B6C7_9NOCA</name>
<comment type="caution">
    <text evidence="1">The sequence shown here is derived from an EMBL/GenBank/DDBJ whole genome shotgun (WGS) entry which is preliminary data.</text>
</comment>
<accession>A0ABU4B6C7</accession>
<proteinExistence type="predicted"/>
<dbReference type="RefSeq" id="WP_317549899.1">
    <property type="nucleotide sequence ID" value="NZ_JAWLKE010000022.1"/>
</dbReference>
<evidence type="ECO:0000313" key="2">
    <source>
        <dbReference type="Proteomes" id="UP001185899"/>
    </source>
</evidence>
<sequence length="97" mass="10548">SSILPTKLSSACRTKDRINRYSDSPTTANDPVGIAGDMDPVLNMMRVMLKAKAQMTRAMQTTPPTAKMFKSQSPALDHTEGFASAVPCRARVMVSFL</sequence>